<dbReference type="AlphaFoldDB" id="X0UIZ9"/>
<sequence>TYDPTPRNITAVEGINNLTIWMNDTANNENFTTVFFTLDTVIPFIAYAANTSVTGTNQSFTSIFANVTWVSDTPISTLVFEIYNETGIYNTTTYTNASITNYTNWTGLPDGIYSFNVTITDITLNANNTETRTLVVDTLPVNASLVYPINNSNISNSDINFTVLMNDSGGIKNATLFVYNESGDLINQTITTFAGGTTVKTLGIVITLVDGIYSWFYQIFDWVDQETTAGNNTLRLDNVTPELNYSTGTGIDYVNVSQDYIFINTTWN</sequence>
<feature type="non-terminal residue" evidence="1">
    <location>
        <position position="1"/>
    </location>
</feature>
<organism evidence="1">
    <name type="scientific">marine sediment metagenome</name>
    <dbReference type="NCBI Taxonomy" id="412755"/>
    <lineage>
        <taxon>unclassified sequences</taxon>
        <taxon>metagenomes</taxon>
        <taxon>ecological metagenomes</taxon>
    </lineage>
</organism>
<name>X0UIZ9_9ZZZZ</name>
<evidence type="ECO:0000313" key="1">
    <source>
        <dbReference type="EMBL" id="GAG05575.1"/>
    </source>
</evidence>
<gene>
    <name evidence="1" type="ORF">S01H1_38501</name>
</gene>
<reference evidence="1" key="1">
    <citation type="journal article" date="2014" name="Front. Microbiol.">
        <title>High frequency of phylogenetically diverse reductive dehalogenase-homologous genes in deep subseafloor sedimentary metagenomes.</title>
        <authorList>
            <person name="Kawai M."/>
            <person name="Futagami T."/>
            <person name="Toyoda A."/>
            <person name="Takaki Y."/>
            <person name="Nishi S."/>
            <person name="Hori S."/>
            <person name="Arai W."/>
            <person name="Tsubouchi T."/>
            <person name="Morono Y."/>
            <person name="Uchiyama I."/>
            <person name="Ito T."/>
            <person name="Fujiyama A."/>
            <person name="Inagaki F."/>
            <person name="Takami H."/>
        </authorList>
    </citation>
    <scope>NUCLEOTIDE SEQUENCE</scope>
    <source>
        <strain evidence="1">Expedition CK06-06</strain>
    </source>
</reference>
<protein>
    <recommendedName>
        <fullName evidence="2">Bacterial Ig-like domain-containing protein</fullName>
    </recommendedName>
</protein>
<dbReference type="EMBL" id="BARS01024240">
    <property type="protein sequence ID" value="GAG05575.1"/>
    <property type="molecule type" value="Genomic_DNA"/>
</dbReference>
<proteinExistence type="predicted"/>
<accession>X0UIZ9</accession>
<comment type="caution">
    <text evidence="1">The sequence shown here is derived from an EMBL/GenBank/DDBJ whole genome shotgun (WGS) entry which is preliminary data.</text>
</comment>
<evidence type="ECO:0008006" key="2">
    <source>
        <dbReference type="Google" id="ProtNLM"/>
    </source>
</evidence>
<feature type="non-terminal residue" evidence="1">
    <location>
        <position position="268"/>
    </location>
</feature>